<accession>A0A445AIT1</accession>
<dbReference type="AlphaFoldDB" id="A0A445AIT1"/>
<evidence type="ECO:0000313" key="1">
    <source>
        <dbReference type="EMBL" id="RYR26341.1"/>
    </source>
</evidence>
<reference evidence="1 2" key="1">
    <citation type="submission" date="2019-01" db="EMBL/GenBank/DDBJ databases">
        <title>Sequencing of cultivated peanut Arachis hypogaea provides insights into genome evolution and oil improvement.</title>
        <authorList>
            <person name="Chen X."/>
        </authorList>
    </citation>
    <scope>NUCLEOTIDE SEQUENCE [LARGE SCALE GENOMIC DNA]</scope>
    <source>
        <strain evidence="2">cv. Fuhuasheng</strain>
        <tissue evidence="1">Leaves</tissue>
    </source>
</reference>
<evidence type="ECO:0000313" key="2">
    <source>
        <dbReference type="Proteomes" id="UP000289738"/>
    </source>
</evidence>
<protein>
    <submittedName>
        <fullName evidence="1">Uncharacterized protein</fullName>
    </submittedName>
</protein>
<organism evidence="1 2">
    <name type="scientific">Arachis hypogaea</name>
    <name type="common">Peanut</name>
    <dbReference type="NCBI Taxonomy" id="3818"/>
    <lineage>
        <taxon>Eukaryota</taxon>
        <taxon>Viridiplantae</taxon>
        <taxon>Streptophyta</taxon>
        <taxon>Embryophyta</taxon>
        <taxon>Tracheophyta</taxon>
        <taxon>Spermatophyta</taxon>
        <taxon>Magnoliopsida</taxon>
        <taxon>eudicotyledons</taxon>
        <taxon>Gunneridae</taxon>
        <taxon>Pentapetalae</taxon>
        <taxon>rosids</taxon>
        <taxon>fabids</taxon>
        <taxon>Fabales</taxon>
        <taxon>Fabaceae</taxon>
        <taxon>Papilionoideae</taxon>
        <taxon>50 kb inversion clade</taxon>
        <taxon>dalbergioids sensu lato</taxon>
        <taxon>Dalbergieae</taxon>
        <taxon>Pterocarpus clade</taxon>
        <taxon>Arachis</taxon>
    </lineage>
</organism>
<dbReference type="Proteomes" id="UP000289738">
    <property type="component" value="Chromosome B02"/>
</dbReference>
<name>A0A445AIT1_ARAHY</name>
<comment type="caution">
    <text evidence="1">The sequence shown here is derived from an EMBL/GenBank/DDBJ whole genome shotgun (WGS) entry which is preliminary data.</text>
</comment>
<sequence>MQSLELEERIPKSSNCLSLWIRSTPKSRDSENTYFPLEELHEELKEKGTTSDVGSCRRRCD</sequence>
<keyword evidence="2" id="KW-1185">Reference proteome</keyword>
<proteinExistence type="predicted"/>
<dbReference type="EMBL" id="SDMP01000012">
    <property type="protein sequence ID" value="RYR26341.1"/>
    <property type="molecule type" value="Genomic_DNA"/>
</dbReference>
<gene>
    <name evidence="1" type="ORF">Ahy_B02g060572</name>
</gene>